<reference evidence="1" key="1">
    <citation type="journal article" date="2014" name="Genome Biol.">
        <title>Transcriptome and methylome profiling reveals relics of genome dominance in the mesopolyploid Brassica oleracea.</title>
        <authorList>
            <person name="Parkin I.A."/>
            <person name="Koh C."/>
            <person name="Tang H."/>
            <person name="Robinson S.J."/>
            <person name="Kagale S."/>
            <person name="Clarke W.E."/>
            <person name="Town C.D."/>
            <person name="Nixon J."/>
            <person name="Krishnakumar V."/>
            <person name="Bidwell S.L."/>
            <person name="Denoeud F."/>
            <person name="Belcram H."/>
            <person name="Links M.G."/>
            <person name="Just J."/>
            <person name="Clarke C."/>
            <person name="Bender T."/>
            <person name="Huebert T."/>
            <person name="Mason A.S."/>
            <person name="Pires J.C."/>
            <person name="Barker G."/>
            <person name="Moore J."/>
            <person name="Walley P.G."/>
            <person name="Manoli S."/>
            <person name="Batley J."/>
            <person name="Edwards D."/>
            <person name="Nelson M.N."/>
            <person name="Wang X."/>
            <person name="Paterson A.H."/>
            <person name="King G."/>
            <person name="Bancroft I."/>
            <person name="Chalhoub B."/>
            <person name="Sharpe A.G."/>
        </authorList>
    </citation>
    <scope>NUCLEOTIDE SEQUENCE [LARGE SCALE GENOMIC DNA]</scope>
    <source>
        <strain evidence="1">cv. TO1000</strain>
    </source>
</reference>
<keyword evidence="2" id="KW-1185">Reference proteome</keyword>
<dbReference type="Gramene" id="Bo27820s010.1">
    <property type="protein sequence ID" value="Bo27820s010.1"/>
    <property type="gene ID" value="Bo27820s010"/>
</dbReference>
<reference evidence="1" key="2">
    <citation type="submission" date="2015-06" db="UniProtKB">
        <authorList>
            <consortium name="EnsemblPlants"/>
        </authorList>
    </citation>
    <scope>IDENTIFICATION</scope>
</reference>
<proteinExistence type="predicted"/>
<organism evidence="1 2">
    <name type="scientific">Brassica oleracea var. oleracea</name>
    <dbReference type="NCBI Taxonomy" id="109376"/>
    <lineage>
        <taxon>Eukaryota</taxon>
        <taxon>Viridiplantae</taxon>
        <taxon>Streptophyta</taxon>
        <taxon>Embryophyta</taxon>
        <taxon>Tracheophyta</taxon>
        <taxon>Spermatophyta</taxon>
        <taxon>Magnoliopsida</taxon>
        <taxon>eudicotyledons</taxon>
        <taxon>Gunneridae</taxon>
        <taxon>Pentapetalae</taxon>
        <taxon>rosids</taxon>
        <taxon>malvids</taxon>
        <taxon>Brassicales</taxon>
        <taxon>Brassicaceae</taxon>
        <taxon>Brassiceae</taxon>
        <taxon>Brassica</taxon>
    </lineage>
</organism>
<dbReference type="HOGENOM" id="CLU_3112523_0_0_1"/>
<dbReference type="EnsemblPlants" id="Bo27820s010.1">
    <property type="protein sequence ID" value="Bo27820s010.1"/>
    <property type="gene ID" value="Bo27820s010"/>
</dbReference>
<dbReference type="OMA" id="MRMAKMP"/>
<evidence type="ECO:0000313" key="2">
    <source>
        <dbReference type="Proteomes" id="UP000032141"/>
    </source>
</evidence>
<dbReference type="Proteomes" id="UP000032141">
    <property type="component" value="Unassembled WGS sequence"/>
</dbReference>
<dbReference type="AlphaFoldDB" id="A0A0D3AH62"/>
<sequence>MATGIYRPLGRILQKHSMLSYQPLESQLMRMAKMPTCGETSPEALLRPSRR</sequence>
<protein>
    <submittedName>
        <fullName evidence="1">Uncharacterized protein</fullName>
    </submittedName>
</protein>
<name>A0A0D3AH62_BRAOL</name>
<evidence type="ECO:0000313" key="1">
    <source>
        <dbReference type="EnsemblPlants" id="Bo27820s010.1"/>
    </source>
</evidence>
<accession>A0A0D3AH62</accession>